<reference evidence="2" key="2">
    <citation type="submission" date="2019-11" db="EMBL/GenBank/DDBJ databases">
        <title>Improved Assembly of Tolypothrix boutellei genome.</title>
        <authorList>
            <person name="Sarangi A.N."/>
            <person name="Mukherjee M."/>
            <person name="Ghosh S."/>
            <person name="Singh D."/>
            <person name="Das A."/>
            <person name="Kant S."/>
            <person name="Prusty A."/>
            <person name="Tripathy S."/>
        </authorList>
    </citation>
    <scope>NUCLEOTIDE SEQUENCE</scope>
    <source>
        <strain evidence="2">VB521301</strain>
    </source>
</reference>
<keyword evidence="1" id="KW-0732">Signal</keyword>
<feature type="chain" id="PRO_5035904389" evidence="1">
    <location>
        <begin position="27"/>
        <end position="134"/>
    </location>
</feature>
<reference evidence="2" key="1">
    <citation type="journal article" date="2015" name="Genome Announc.">
        <title>Draft Genome Sequence of Tolypothrix boutellei Strain VB521301.</title>
        <authorList>
            <person name="Chandrababunaidu M.M."/>
            <person name="Singh D."/>
            <person name="Sen D."/>
            <person name="Bhan S."/>
            <person name="Das S."/>
            <person name="Gupta A."/>
            <person name="Adhikary S.P."/>
            <person name="Tripathy S."/>
        </authorList>
    </citation>
    <scope>NUCLEOTIDE SEQUENCE</scope>
    <source>
        <strain evidence="2">VB521301</strain>
    </source>
</reference>
<accession>A0A8S9T5X4</accession>
<protein>
    <submittedName>
        <fullName evidence="2">Uncharacterized protein</fullName>
    </submittedName>
</protein>
<evidence type="ECO:0000313" key="2">
    <source>
        <dbReference type="EMBL" id="KAF3887012.1"/>
    </source>
</evidence>
<dbReference type="AlphaFoldDB" id="A0A8S9T5X4"/>
<gene>
    <name evidence="2" type="ORF">DA73_0400017115</name>
</gene>
<dbReference type="Proteomes" id="UP000029738">
    <property type="component" value="Unassembled WGS sequence"/>
</dbReference>
<name>A0A8S9T5X4_9CYAN</name>
<proteinExistence type="predicted"/>
<evidence type="ECO:0000313" key="3">
    <source>
        <dbReference type="Proteomes" id="UP000029738"/>
    </source>
</evidence>
<dbReference type="RefSeq" id="WP_050045898.1">
    <property type="nucleotide sequence ID" value="NZ_JHEG04000001.1"/>
</dbReference>
<dbReference type="EMBL" id="JHEG04000001">
    <property type="protein sequence ID" value="KAF3887012.1"/>
    <property type="molecule type" value="Genomic_DNA"/>
</dbReference>
<organism evidence="2 3">
    <name type="scientific">Tolypothrix bouteillei VB521301</name>
    <dbReference type="NCBI Taxonomy" id="1479485"/>
    <lineage>
        <taxon>Bacteria</taxon>
        <taxon>Bacillati</taxon>
        <taxon>Cyanobacteriota</taxon>
        <taxon>Cyanophyceae</taxon>
        <taxon>Nostocales</taxon>
        <taxon>Tolypothrichaceae</taxon>
        <taxon>Tolypothrix</taxon>
    </lineage>
</organism>
<evidence type="ECO:0000256" key="1">
    <source>
        <dbReference type="SAM" id="SignalP"/>
    </source>
</evidence>
<feature type="signal peptide" evidence="1">
    <location>
        <begin position="1"/>
        <end position="26"/>
    </location>
</feature>
<comment type="caution">
    <text evidence="2">The sequence shown here is derived from an EMBL/GenBank/DDBJ whole genome shotgun (WGS) entry which is preliminary data.</text>
</comment>
<sequence>MYWQRSLLGLGSIAAVVALTTAPASANWVDINGGNTYVVPQAPTVGNYIYGSPISTPIPVNPATGLPPKYNSNVYPQGYYPYSYGGHKIIDSTIVNPVLVNPQIRNSTVINPVIVNDRPSYPHYYRWRSPYRRF</sequence>
<dbReference type="OrthoDB" id="531681at2"/>
<keyword evidence="3" id="KW-1185">Reference proteome</keyword>